<keyword evidence="1" id="KW-1133">Transmembrane helix</keyword>
<feature type="transmembrane region" description="Helical" evidence="1">
    <location>
        <begin position="174"/>
        <end position="192"/>
    </location>
</feature>
<sequence>MHVSSDSKKKIADYLKVANVTNAGTSVATAAALLGADLVVVALAWDHPPSEGGIVTITFLMLISFVAFINVLHNIMRYEFLLSRFTINEIDKEVHEKDSLELTHILKSVRFMHLSGLLFTMIAFWTISYKYLISMDDVGYNLFILILPFTLFFLYWIPKLVGVEREVSFRSRESLIQLLIQIIFLVLICLDFF</sequence>
<keyword evidence="1" id="KW-0472">Membrane</keyword>
<feature type="transmembrane region" description="Helical" evidence="1">
    <location>
        <begin position="139"/>
        <end position="158"/>
    </location>
</feature>
<name>X0YS38_9ZZZZ</name>
<feature type="transmembrane region" description="Helical" evidence="1">
    <location>
        <begin position="52"/>
        <end position="72"/>
    </location>
</feature>
<proteinExistence type="predicted"/>
<comment type="caution">
    <text evidence="2">The sequence shown here is derived from an EMBL/GenBank/DDBJ whole genome shotgun (WGS) entry which is preliminary data.</text>
</comment>
<evidence type="ECO:0000256" key="1">
    <source>
        <dbReference type="SAM" id="Phobius"/>
    </source>
</evidence>
<accession>X0YS38</accession>
<feature type="non-terminal residue" evidence="2">
    <location>
        <position position="193"/>
    </location>
</feature>
<dbReference type="EMBL" id="BART01006178">
    <property type="protein sequence ID" value="GAG59015.1"/>
    <property type="molecule type" value="Genomic_DNA"/>
</dbReference>
<reference evidence="2" key="1">
    <citation type="journal article" date="2014" name="Front. Microbiol.">
        <title>High frequency of phylogenetically diverse reductive dehalogenase-homologous genes in deep subseafloor sedimentary metagenomes.</title>
        <authorList>
            <person name="Kawai M."/>
            <person name="Futagami T."/>
            <person name="Toyoda A."/>
            <person name="Takaki Y."/>
            <person name="Nishi S."/>
            <person name="Hori S."/>
            <person name="Arai W."/>
            <person name="Tsubouchi T."/>
            <person name="Morono Y."/>
            <person name="Uchiyama I."/>
            <person name="Ito T."/>
            <person name="Fujiyama A."/>
            <person name="Inagaki F."/>
            <person name="Takami H."/>
        </authorList>
    </citation>
    <scope>NUCLEOTIDE SEQUENCE</scope>
    <source>
        <strain evidence="2">Expedition CK06-06</strain>
    </source>
</reference>
<organism evidence="2">
    <name type="scientific">marine sediment metagenome</name>
    <dbReference type="NCBI Taxonomy" id="412755"/>
    <lineage>
        <taxon>unclassified sequences</taxon>
        <taxon>metagenomes</taxon>
        <taxon>ecological metagenomes</taxon>
    </lineage>
</organism>
<keyword evidence="1" id="KW-0812">Transmembrane</keyword>
<dbReference type="AlphaFoldDB" id="X0YS38"/>
<gene>
    <name evidence="2" type="ORF">S01H4_14068</name>
</gene>
<protein>
    <submittedName>
        <fullName evidence="2">Uncharacterized protein</fullName>
    </submittedName>
</protein>
<feature type="transmembrane region" description="Helical" evidence="1">
    <location>
        <begin position="111"/>
        <end position="132"/>
    </location>
</feature>
<evidence type="ECO:0000313" key="2">
    <source>
        <dbReference type="EMBL" id="GAG59015.1"/>
    </source>
</evidence>
<feature type="transmembrane region" description="Helical" evidence="1">
    <location>
        <begin position="23"/>
        <end position="45"/>
    </location>
</feature>